<accession>A0A177FEC9</accession>
<gene>
    <name evidence="1" type="ORF">AYO21_04261</name>
</gene>
<evidence type="ECO:0000313" key="1">
    <source>
        <dbReference type="EMBL" id="OAG41559.1"/>
    </source>
</evidence>
<proteinExistence type="predicted"/>
<comment type="caution">
    <text evidence="1">The sequence shown here is derived from an EMBL/GenBank/DDBJ whole genome shotgun (WGS) entry which is preliminary data.</text>
</comment>
<reference evidence="1 2" key="1">
    <citation type="submission" date="2016-03" db="EMBL/GenBank/DDBJ databases">
        <title>Draft genome sequence of the Fonsecaea monophora CBS 269.37.</title>
        <authorList>
            <person name="Bombassaro A."/>
            <person name="Vinicius W.A."/>
            <person name="De Hoog S."/>
            <person name="Sun J."/>
            <person name="Souza E.M."/>
            <person name="Raittz R.T."/>
            <person name="Costa F."/>
            <person name="Leao A.C."/>
            <person name="Tadra-Sfeir M.Z."/>
            <person name="Baura V."/>
            <person name="Balsanelli E."/>
            <person name="Pedrosa F.O."/>
            <person name="Moreno L.F."/>
            <person name="Steffens M.B."/>
            <person name="Xi L."/>
            <person name="Bocca A.L."/>
            <person name="Felipe M.S."/>
            <person name="Teixeira M."/>
            <person name="Telles Filho F.Q."/>
            <person name="Azevedo C.M."/>
            <person name="Gomes R."/>
            <person name="Vicente V.A."/>
        </authorList>
    </citation>
    <scope>NUCLEOTIDE SEQUENCE [LARGE SCALE GENOMIC DNA]</scope>
    <source>
        <strain evidence="1 2">CBS 269.37</strain>
    </source>
</reference>
<keyword evidence="2" id="KW-1185">Reference proteome</keyword>
<name>A0A177FEC9_9EURO</name>
<evidence type="ECO:0000313" key="2">
    <source>
        <dbReference type="Proteomes" id="UP000077002"/>
    </source>
</evidence>
<dbReference type="AlphaFoldDB" id="A0A177FEC9"/>
<sequence>MNIICANKLDSKIVHLPTLQTSFFQFRARPLVRTMTKAPVQNTKKHMPKGVKALLQRRVVDLSAAYDHKIKEIRRGSGSAVIVPACFTGPGHCFPSRDQDFAMSAYYYPCRGSLVLPQIQAQVDHIITNATTLI</sequence>
<organism evidence="1 2">
    <name type="scientific">Fonsecaea monophora</name>
    <dbReference type="NCBI Taxonomy" id="254056"/>
    <lineage>
        <taxon>Eukaryota</taxon>
        <taxon>Fungi</taxon>
        <taxon>Dikarya</taxon>
        <taxon>Ascomycota</taxon>
        <taxon>Pezizomycotina</taxon>
        <taxon>Eurotiomycetes</taxon>
        <taxon>Chaetothyriomycetidae</taxon>
        <taxon>Chaetothyriales</taxon>
        <taxon>Herpotrichiellaceae</taxon>
        <taxon>Fonsecaea</taxon>
    </lineage>
</organism>
<dbReference type="RefSeq" id="XP_022513511.1">
    <property type="nucleotide sequence ID" value="XM_022654234.1"/>
</dbReference>
<protein>
    <submittedName>
        <fullName evidence="1">Nucleoside-diphosphate-sugar epimerase</fullName>
    </submittedName>
</protein>
<dbReference type="GeneID" id="34599431"/>
<dbReference type="EMBL" id="LVKK01000023">
    <property type="protein sequence ID" value="OAG41559.1"/>
    <property type="molecule type" value="Genomic_DNA"/>
</dbReference>
<dbReference type="Proteomes" id="UP000077002">
    <property type="component" value="Unassembled WGS sequence"/>
</dbReference>